<proteinExistence type="predicted"/>
<keyword evidence="3" id="KW-1185">Reference proteome</keyword>
<dbReference type="Proteomes" id="UP001595859">
    <property type="component" value="Unassembled WGS sequence"/>
</dbReference>
<gene>
    <name evidence="2" type="ORF">ACFPCV_38750</name>
</gene>
<feature type="region of interest" description="Disordered" evidence="1">
    <location>
        <begin position="91"/>
        <end position="114"/>
    </location>
</feature>
<name>A0ABV9SF40_9PSEU</name>
<evidence type="ECO:0000256" key="1">
    <source>
        <dbReference type="SAM" id="MobiDB-lite"/>
    </source>
</evidence>
<evidence type="ECO:0000313" key="2">
    <source>
        <dbReference type="EMBL" id="MFC4859468.1"/>
    </source>
</evidence>
<accession>A0ABV9SF40</accession>
<evidence type="ECO:0000313" key="3">
    <source>
        <dbReference type="Proteomes" id="UP001595859"/>
    </source>
</evidence>
<sequence length="114" mass="12533">MDHATPEMNSSDGSPVAELPPYLHELDPSQWKRTSTPIMDTAVRAWDDGSIDTLVVLTDELAYGQRDNHHGRAVHRERGSAADMAQLMQRLPAPGTPDAPVDELPEIPGPERDI</sequence>
<dbReference type="RefSeq" id="WP_378062563.1">
    <property type="nucleotide sequence ID" value="NZ_JBHSIS010000035.1"/>
</dbReference>
<reference evidence="3" key="1">
    <citation type="journal article" date="2019" name="Int. J. Syst. Evol. Microbiol.">
        <title>The Global Catalogue of Microorganisms (GCM) 10K type strain sequencing project: providing services to taxonomists for standard genome sequencing and annotation.</title>
        <authorList>
            <consortium name="The Broad Institute Genomics Platform"/>
            <consortium name="The Broad Institute Genome Sequencing Center for Infectious Disease"/>
            <person name="Wu L."/>
            <person name="Ma J."/>
        </authorList>
    </citation>
    <scope>NUCLEOTIDE SEQUENCE [LARGE SCALE GENOMIC DNA]</scope>
    <source>
        <strain evidence="3">ZS-22-S1</strain>
    </source>
</reference>
<protein>
    <submittedName>
        <fullName evidence="2">Uncharacterized protein</fullName>
    </submittedName>
</protein>
<dbReference type="EMBL" id="JBHSIS010000035">
    <property type="protein sequence ID" value="MFC4859468.1"/>
    <property type="molecule type" value="Genomic_DNA"/>
</dbReference>
<organism evidence="2 3">
    <name type="scientific">Actinophytocola glycyrrhizae</name>
    <dbReference type="NCBI Taxonomy" id="2044873"/>
    <lineage>
        <taxon>Bacteria</taxon>
        <taxon>Bacillati</taxon>
        <taxon>Actinomycetota</taxon>
        <taxon>Actinomycetes</taxon>
        <taxon>Pseudonocardiales</taxon>
        <taxon>Pseudonocardiaceae</taxon>
    </lineage>
</organism>
<feature type="region of interest" description="Disordered" evidence="1">
    <location>
        <begin position="1"/>
        <end position="22"/>
    </location>
</feature>
<comment type="caution">
    <text evidence="2">The sequence shown here is derived from an EMBL/GenBank/DDBJ whole genome shotgun (WGS) entry which is preliminary data.</text>
</comment>